<comment type="caution">
    <text evidence="2">The sequence shown here is derived from an EMBL/GenBank/DDBJ whole genome shotgun (WGS) entry which is preliminary data.</text>
</comment>
<evidence type="ECO:0000313" key="2">
    <source>
        <dbReference type="EMBL" id="KAF9070549.1"/>
    </source>
</evidence>
<gene>
    <name evidence="2" type="ORF">BDP27DRAFT_589347</name>
</gene>
<dbReference type="InterPro" id="IPR046824">
    <property type="entry name" value="Mss51-like_C"/>
</dbReference>
<evidence type="ECO:0000313" key="3">
    <source>
        <dbReference type="Proteomes" id="UP000772434"/>
    </source>
</evidence>
<keyword evidence="3" id="KW-1185">Reference proteome</keyword>
<protein>
    <recommendedName>
        <fullName evidence="1">Mitochondrial splicing suppressor 51-like C-terminal domain-containing protein</fullName>
    </recommendedName>
</protein>
<reference evidence="2" key="1">
    <citation type="submission" date="2020-11" db="EMBL/GenBank/DDBJ databases">
        <authorList>
            <consortium name="DOE Joint Genome Institute"/>
            <person name="Ahrendt S."/>
            <person name="Riley R."/>
            <person name="Andreopoulos W."/>
            <person name="Labutti K."/>
            <person name="Pangilinan J."/>
            <person name="Ruiz-Duenas F.J."/>
            <person name="Barrasa J.M."/>
            <person name="Sanchez-Garcia M."/>
            <person name="Camarero S."/>
            <person name="Miyauchi S."/>
            <person name="Serrano A."/>
            <person name="Linde D."/>
            <person name="Babiker R."/>
            <person name="Drula E."/>
            <person name="Ayuso-Fernandez I."/>
            <person name="Pacheco R."/>
            <person name="Padilla G."/>
            <person name="Ferreira P."/>
            <person name="Barriuso J."/>
            <person name="Kellner H."/>
            <person name="Castanera R."/>
            <person name="Alfaro M."/>
            <person name="Ramirez L."/>
            <person name="Pisabarro A.G."/>
            <person name="Kuo A."/>
            <person name="Tritt A."/>
            <person name="Lipzen A."/>
            <person name="He G."/>
            <person name="Yan M."/>
            <person name="Ng V."/>
            <person name="Cullen D."/>
            <person name="Martin F."/>
            <person name="Rosso M.-N."/>
            <person name="Henrissat B."/>
            <person name="Hibbett D."/>
            <person name="Martinez A.T."/>
            <person name="Grigoriev I.V."/>
        </authorList>
    </citation>
    <scope>NUCLEOTIDE SEQUENCE</scope>
    <source>
        <strain evidence="2">AH 40177</strain>
    </source>
</reference>
<dbReference type="Pfam" id="PF20179">
    <property type="entry name" value="MSS51_C"/>
    <property type="match status" value="1"/>
</dbReference>
<feature type="domain" description="Mitochondrial splicing suppressor 51-like C-terminal" evidence="1">
    <location>
        <begin position="149"/>
        <end position="312"/>
    </location>
</feature>
<organism evidence="2 3">
    <name type="scientific">Rhodocollybia butyracea</name>
    <dbReference type="NCBI Taxonomy" id="206335"/>
    <lineage>
        <taxon>Eukaryota</taxon>
        <taxon>Fungi</taxon>
        <taxon>Dikarya</taxon>
        <taxon>Basidiomycota</taxon>
        <taxon>Agaricomycotina</taxon>
        <taxon>Agaricomycetes</taxon>
        <taxon>Agaricomycetidae</taxon>
        <taxon>Agaricales</taxon>
        <taxon>Marasmiineae</taxon>
        <taxon>Omphalotaceae</taxon>
        <taxon>Rhodocollybia</taxon>
    </lineage>
</organism>
<accession>A0A9P5U946</accession>
<dbReference type="PANTHER" id="PTHR47570:SF2">
    <property type="entry name" value="MYND-TYPE DOMAIN-CONTAINING PROTEIN"/>
    <property type="match status" value="1"/>
</dbReference>
<dbReference type="PANTHER" id="PTHR47570">
    <property type="entry name" value="ZINC ION BINDING PROTEIN"/>
    <property type="match status" value="1"/>
</dbReference>
<dbReference type="AlphaFoldDB" id="A0A9P5U946"/>
<dbReference type="EMBL" id="JADNRY010000039">
    <property type="protein sequence ID" value="KAF9070549.1"/>
    <property type="molecule type" value="Genomic_DNA"/>
</dbReference>
<sequence>MDDWKGVGLRERVVGENPHKRTCKWYKISMKQWPDITAIQKLFPCEAPESGYWREPISDTGSGHDKGTKLSELYLCHGLMFLQAVLPSHIESWRLPVAQIPRLSFNEPDSKFQIPVIHDNNFVQDWPTWYEWRKLERESPVALRMDMVLTVYHLLTKVLGVVDTSQSATKSRRKLTIHYAGAEKELNVIPLFSELALLIPNTDIVMVFFGQACKKLCEIAKTEKYEGCLARKEIVYHYTAPVYLGGSTFQAKLFGSEDLYSPEHAKPDALISENAGLFAYTTWQIAYSLAAKDGIPWGITEYMMNEVLEYEEHMVQWRDLAIYSSQYCLQHGLASQEKTQAFITNLSRAQARGAAMNPIMRPGLLATTSDAAKADNGFVLRVC</sequence>
<dbReference type="Proteomes" id="UP000772434">
    <property type="component" value="Unassembled WGS sequence"/>
</dbReference>
<proteinExistence type="predicted"/>
<dbReference type="OrthoDB" id="432970at2759"/>
<evidence type="ECO:0000259" key="1">
    <source>
        <dbReference type="Pfam" id="PF20179"/>
    </source>
</evidence>
<name>A0A9P5U946_9AGAR</name>